<reference evidence="5 6" key="1">
    <citation type="journal article" date="2018" name="J. Microbiol.">
        <title>Salicibibacter kimchii gen. nov., sp. nov., a moderately halophilic and alkalitolerant bacterium in the family Bacillaceae, isolated from kimchi.</title>
        <authorList>
            <person name="Jang J.Y."/>
            <person name="Oh Y.J."/>
            <person name="Lim S.K."/>
            <person name="Park H.K."/>
            <person name="Lee C."/>
            <person name="Kim J.Y."/>
            <person name="Lee M.A."/>
            <person name="Choi H.J."/>
        </authorList>
    </citation>
    <scope>NUCLEOTIDE SEQUENCE [LARGE SCALE GENOMIC DNA]</scope>
    <source>
        <strain evidence="5 6">NKC1-1</strain>
    </source>
</reference>
<dbReference type="CDD" id="cd01043">
    <property type="entry name" value="DPS"/>
    <property type="match status" value="1"/>
</dbReference>
<organism evidence="5 6">
    <name type="scientific">Salicibibacter kimchii</name>
    <dbReference type="NCBI Taxonomy" id="2099786"/>
    <lineage>
        <taxon>Bacteria</taxon>
        <taxon>Bacillati</taxon>
        <taxon>Bacillota</taxon>
        <taxon>Bacilli</taxon>
        <taxon>Bacillales</taxon>
        <taxon>Bacillaceae</taxon>
        <taxon>Salicibibacter</taxon>
    </lineage>
</organism>
<evidence type="ECO:0000259" key="4">
    <source>
        <dbReference type="Pfam" id="PF00210"/>
    </source>
</evidence>
<dbReference type="PRINTS" id="PR01346">
    <property type="entry name" value="HELNAPAPROT"/>
</dbReference>
<keyword evidence="3" id="KW-0175">Coiled coil</keyword>
<dbReference type="PROSITE" id="PS00818">
    <property type="entry name" value="DPS_1"/>
    <property type="match status" value="1"/>
</dbReference>
<dbReference type="OrthoDB" id="9797023at2"/>
<accession>A0A345BVT2</accession>
<dbReference type="PANTHER" id="PTHR42932:SF1">
    <property type="entry name" value="GENERAL STRESS PROTEIN 20U"/>
    <property type="match status" value="1"/>
</dbReference>
<evidence type="ECO:0000256" key="1">
    <source>
        <dbReference type="ARBA" id="ARBA00009497"/>
    </source>
</evidence>
<evidence type="ECO:0000256" key="3">
    <source>
        <dbReference type="SAM" id="Coils"/>
    </source>
</evidence>
<name>A0A345BVT2_9BACI</name>
<dbReference type="InterPro" id="IPR023188">
    <property type="entry name" value="DPS_DNA-bd_CS"/>
</dbReference>
<dbReference type="InterPro" id="IPR012347">
    <property type="entry name" value="Ferritin-like"/>
</dbReference>
<gene>
    <name evidence="5" type="ORF">DT065_02890</name>
</gene>
<dbReference type="KEGG" id="rue:DT065_02890"/>
<dbReference type="PIRSF" id="PIRSF005900">
    <property type="entry name" value="Dps"/>
    <property type="match status" value="1"/>
</dbReference>
<comment type="similarity">
    <text evidence="1 2">Belongs to the Dps family.</text>
</comment>
<evidence type="ECO:0000313" key="6">
    <source>
        <dbReference type="Proteomes" id="UP000252100"/>
    </source>
</evidence>
<dbReference type="EMBL" id="CP031092">
    <property type="protein sequence ID" value="AXF55063.1"/>
    <property type="molecule type" value="Genomic_DNA"/>
</dbReference>
<dbReference type="SUPFAM" id="SSF47240">
    <property type="entry name" value="Ferritin-like"/>
    <property type="match status" value="1"/>
</dbReference>
<evidence type="ECO:0000256" key="2">
    <source>
        <dbReference type="RuleBase" id="RU003875"/>
    </source>
</evidence>
<dbReference type="Gene3D" id="1.20.1260.10">
    <property type="match status" value="1"/>
</dbReference>
<dbReference type="AlphaFoldDB" id="A0A345BVT2"/>
<dbReference type="RefSeq" id="WP_114370713.1">
    <property type="nucleotide sequence ID" value="NZ_CP031092.1"/>
</dbReference>
<dbReference type="InterPro" id="IPR008331">
    <property type="entry name" value="Ferritin_DPS_dom"/>
</dbReference>
<feature type="coiled-coil region" evidence="3">
    <location>
        <begin position="98"/>
        <end position="129"/>
    </location>
</feature>
<evidence type="ECO:0000313" key="5">
    <source>
        <dbReference type="EMBL" id="AXF55063.1"/>
    </source>
</evidence>
<dbReference type="Pfam" id="PF00210">
    <property type="entry name" value="Ferritin"/>
    <property type="match status" value="1"/>
</dbReference>
<feature type="domain" description="Ferritin/DPS" evidence="4">
    <location>
        <begin position="20"/>
        <end position="158"/>
    </location>
</feature>
<dbReference type="InterPro" id="IPR009078">
    <property type="entry name" value="Ferritin-like_SF"/>
</dbReference>
<dbReference type="GO" id="GO:0016722">
    <property type="term" value="F:oxidoreductase activity, acting on metal ions"/>
    <property type="evidence" value="ECO:0007669"/>
    <property type="project" value="InterPro"/>
</dbReference>
<dbReference type="PANTHER" id="PTHR42932">
    <property type="entry name" value="GENERAL STRESS PROTEIN 20U"/>
    <property type="match status" value="1"/>
</dbReference>
<dbReference type="GO" id="GO:0008199">
    <property type="term" value="F:ferric iron binding"/>
    <property type="evidence" value="ECO:0007669"/>
    <property type="project" value="InterPro"/>
</dbReference>
<dbReference type="Proteomes" id="UP000252100">
    <property type="component" value="Chromosome"/>
</dbReference>
<dbReference type="InterPro" id="IPR002177">
    <property type="entry name" value="DPS_DNA-bd"/>
</dbReference>
<keyword evidence="6" id="KW-1185">Reference proteome</keyword>
<sequence>MAKRQATEIKGQAGRVLEQDLNRELSNMQVLYVKLHNYHWFVKGTHFFSLHEKFEELYNNTKTYIDDYAEQMLAIQVKPLATMKEYLANATIEEASGTEEEEEMVETLAADLQAVSNQLLEMVDGLEEQNALSLADAVQDIARDYQKEGWMLRSYLGRD</sequence>
<protein>
    <submittedName>
        <fullName evidence="5">DNA starvation/stationary phase protection protein</fullName>
    </submittedName>
</protein>
<proteinExistence type="inferred from homology"/>